<dbReference type="RefSeq" id="WP_094254618.1">
    <property type="nucleotide sequence ID" value="NZ_NNCE01000003.1"/>
</dbReference>
<keyword evidence="3" id="KW-1185">Reference proteome</keyword>
<keyword evidence="1" id="KW-0732">Signal</keyword>
<organism evidence="2 3">
    <name type="scientific">Mycoplasma testudineum</name>
    <dbReference type="NCBI Taxonomy" id="244584"/>
    <lineage>
        <taxon>Bacteria</taxon>
        <taxon>Bacillati</taxon>
        <taxon>Mycoplasmatota</taxon>
        <taxon>Mollicutes</taxon>
        <taxon>Mycoplasmataceae</taxon>
        <taxon>Mycoplasma</taxon>
    </lineage>
</organism>
<comment type="caution">
    <text evidence="2">The sequence shown here is derived from an EMBL/GenBank/DDBJ whole genome shotgun (WGS) entry which is preliminary data.</text>
</comment>
<reference evidence="2 3" key="1">
    <citation type="submission" date="2019-03" db="EMBL/GenBank/DDBJ databases">
        <title>Genomic Encyclopedia of Archaeal and Bacterial Type Strains, Phase II (KMG-II): from individual species to whole genera.</title>
        <authorList>
            <person name="Goeker M."/>
        </authorList>
    </citation>
    <scope>NUCLEOTIDE SEQUENCE [LARGE SCALE GENOMIC DNA]</scope>
    <source>
        <strain evidence="2 3">ATCC 700618</strain>
    </source>
</reference>
<proteinExistence type="predicted"/>
<dbReference type="OrthoDB" id="400006at2"/>
<evidence type="ECO:0000313" key="2">
    <source>
        <dbReference type="EMBL" id="TDO20375.1"/>
    </source>
</evidence>
<name>A0A4R6IH70_9MOLU</name>
<dbReference type="EMBL" id="SNWN01000011">
    <property type="protein sequence ID" value="TDO20375.1"/>
    <property type="molecule type" value="Genomic_DNA"/>
</dbReference>
<sequence>MFKIKIFALGTAAIATLATPVLLSVKSTEEMNVEEINKLLEYKSPLTENEYINVSKLAQNSKEILNWVKNVDFNTQSFKFIKNSLFNLNIDLELKKFMNKNLDEKYHTLVLNFSSESNPKSQKQLQEIEINKAFAEVFNRYITNKNGDLVKYNGRHILLSGDSYNDWDIHDYFFADDESWFRKSNEDVYRDIEIAFYPDLIAKLQNYKKSVENFDNLISKHRLDNLFIEKSKINIGSFEWTKIKTAYPEISKAYYESEKHRLEFEELSNKSGIQYDDLKRFMKIADEEMNKFANSLNTAILTRSIITSIGSKITKLIPLPLVQAVSKTLDITSQFLKLLYNMLNIKTGNGYTVVENMHDHGLNDFRFQWKYNIENMVLIQKNWSENFRYGIQWKVSDGWFTLPRLFIRAQKHGEEDTEFFGFNWGNKVQARKKW</sequence>
<protein>
    <submittedName>
        <fullName evidence="2">Uncharacterized protein</fullName>
    </submittedName>
</protein>
<gene>
    <name evidence="2" type="ORF">EI74_0453</name>
</gene>
<evidence type="ECO:0000256" key="1">
    <source>
        <dbReference type="SAM" id="SignalP"/>
    </source>
</evidence>
<feature type="signal peptide" evidence="1">
    <location>
        <begin position="1"/>
        <end position="23"/>
    </location>
</feature>
<evidence type="ECO:0000313" key="3">
    <source>
        <dbReference type="Proteomes" id="UP000295518"/>
    </source>
</evidence>
<accession>A0A4R6IH70</accession>
<feature type="chain" id="PRO_5020592658" evidence="1">
    <location>
        <begin position="24"/>
        <end position="434"/>
    </location>
</feature>
<dbReference type="Proteomes" id="UP000295518">
    <property type="component" value="Unassembled WGS sequence"/>
</dbReference>
<dbReference type="AlphaFoldDB" id="A0A4R6IH70"/>